<proteinExistence type="inferred from homology"/>
<keyword evidence="2" id="KW-0456">Lyase</keyword>
<sequence length="273" mass="28201">MTTRHLDIGTSQLLASVTGHVATLVMNNPAKRNALSADLGAGLARALDLAEADPDVRVVVLTGAEGAFCAGGDISTMGDALTGGAPDVDAMVARLRRSQETLSLRVYEFPKPVIAALPGAAAGAGMSLALACDLRIAATSGFLAPAFGAIAASGDFGGSWYLTQLVGPGRAKEIYFSSRRIGAEEGLALGLFNKITPDVDFAAATAAYAEQFAQQAPIALRCMKENINRAATADLRSALAAEATGMIRTLLSDDHKAAAQAFFEKRKPSFKGS</sequence>
<evidence type="ECO:0000256" key="1">
    <source>
        <dbReference type="ARBA" id="ARBA00005254"/>
    </source>
</evidence>
<dbReference type="InterPro" id="IPR014748">
    <property type="entry name" value="Enoyl-CoA_hydra_C"/>
</dbReference>
<comment type="caution">
    <text evidence="3">The sequence shown here is derived from an EMBL/GenBank/DDBJ whole genome shotgun (WGS) entry which is preliminary data.</text>
</comment>
<organism evidence="3 4">
    <name type="scientific">Seohaeicola nanhaiensis</name>
    <dbReference type="NCBI Taxonomy" id="1387282"/>
    <lineage>
        <taxon>Bacteria</taxon>
        <taxon>Pseudomonadati</taxon>
        <taxon>Pseudomonadota</taxon>
        <taxon>Alphaproteobacteria</taxon>
        <taxon>Rhodobacterales</taxon>
        <taxon>Roseobacteraceae</taxon>
        <taxon>Seohaeicola</taxon>
    </lineage>
</organism>
<evidence type="ECO:0000313" key="4">
    <source>
        <dbReference type="Proteomes" id="UP001595973"/>
    </source>
</evidence>
<dbReference type="Proteomes" id="UP001595973">
    <property type="component" value="Unassembled WGS sequence"/>
</dbReference>
<dbReference type="SUPFAM" id="SSF52096">
    <property type="entry name" value="ClpP/crotonase"/>
    <property type="match status" value="1"/>
</dbReference>
<dbReference type="InterPro" id="IPR001753">
    <property type="entry name" value="Enoyl-CoA_hydra/iso"/>
</dbReference>
<dbReference type="EMBL" id="JBHSGI010000034">
    <property type="protein sequence ID" value="MFC4671946.1"/>
    <property type="molecule type" value="Genomic_DNA"/>
</dbReference>
<dbReference type="PANTHER" id="PTHR11941">
    <property type="entry name" value="ENOYL-COA HYDRATASE-RELATED"/>
    <property type="match status" value="1"/>
</dbReference>
<name>A0ABV9KQI4_9RHOB</name>
<comment type="similarity">
    <text evidence="1">Belongs to the enoyl-CoA hydratase/isomerase family.</text>
</comment>
<evidence type="ECO:0000256" key="2">
    <source>
        <dbReference type="ARBA" id="ARBA00023239"/>
    </source>
</evidence>
<dbReference type="InterPro" id="IPR029045">
    <property type="entry name" value="ClpP/crotonase-like_dom_sf"/>
</dbReference>
<evidence type="ECO:0000313" key="3">
    <source>
        <dbReference type="EMBL" id="MFC4671946.1"/>
    </source>
</evidence>
<accession>A0ABV9KQI4</accession>
<dbReference type="Gene3D" id="1.10.12.10">
    <property type="entry name" value="Lyase 2-enoyl-coa Hydratase, Chain A, domain 2"/>
    <property type="match status" value="1"/>
</dbReference>
<gene>
    <name evidence="3" type="ORF">ACFO5X_25580</name>
</gene>
<dbReference type="RefSeq" id="WP_380723020.1">
    <property type="nucleotide sequence ID" value="NZ_JBHSGI010000034.1"/>
</dbReference>
<dbReference type="PANTHER" id="PTHR11941:SF133">
    <property type="entry name" value="1,2-EPOXYPHENYLACETYL-COA ISOMERASE"/>
    <property type="match status" value="1"/>
</dbReference>
<dbReference type="CDD" id="cd06558">
    <property type="entry name" value="crotonase-like"/>
    <property type="match status" value="1"/>
</dbReference>
<reference evidence="4" key="1">
    <citation type="journal article" date="2019" name="Int. J. Syst. Evol. Microbiol.">
        <title>The Global Catalogue of Microorganisms (GCM) 10K type strain sequencing project: providing services to taxonomists for standard genome sequencing and annotation.</title>
        <authorList>
            <consortium name="The Broad Institute Genomics Platform"/>
            <consortium name="The Broad Institute Genome Sequencing Center for Infectious Disease"/>
            <person name="Wu L."/>
            <person name="Ma J."/>
        </authorList>
    </citation>
    <scope>NUCLEOTIDE SEQUENCE [LARGE SCALE GENOMIC DNA]</scope>
    <source>
        <strain evidence="4">CGMCC 4.7283</strain>
    </source>
</reference>
<dbReference type="Gene3D" id="3.90.226.10">
    <property type="entry name" value="2-enoyl-CoA Hydratase, Chain A, domain 1"/>
    <property type="match status" value="1"/>
</dbReference>
<dbReference type="Pfam" id="PF00378">
    <property type="entry name" value="ECH_1"/>
    <property type="match status" value="1"/>
</dbReference>
<keyword evidence="4" id="KW-1185">Reference proteome</keyword>
<protein>
    <submittedName>
        <fullName evidence="3">Enoyl-CoA hydratase-related protein</fullName>
    </submittedName>
</protein>